<gene>
    <name evidence="1" type="ORF">K1T71_013406</name>
</gene>
<proteinExistence type="predicted"/>
<protein>
    <submittedName>
        <fullName evidence="1">Uncharacterized protein</fullName>
    </submittedName>
</protein>
<sequence length="484" mass="54049">MNLTRKLWIAPLWRQLWTVSAVLISMVSQGMVLGYTTSLLPALQAQDSPIKVDLEMSSWLMASIGISCSFGFIYSSYIMNVYGRRIAYIMDSIPQIVGLILIYYASDFSDLIIGRLLCGATVGATSILGAIIIGEYTSPKYRCMFLNLETTAVFVGTTIVHLLGHYFNWRIIAIINLMPTLASVAITCTWPESPAWLASNKEFGECERNFIWLRGEDVAARNELNELIKSQQVDKANLGFLLQVMEFGMKFTKKELLKPITIFFFAVILLETSGRHVFPAYATEIVNDITGSDKYSMYYTLYLDMIITLSASFSTALIKIMKLRTLLFSTGAASVFVLLIVCTYLFLTSNGIILNIPWIPIVLFGLYLVLINIGCAPIPLTLIGTIFPLAHRGVGTTLAGMFVSLTMVASLKIIPLSLASIKVYGTFTVLALVMVFSLLVLFFILPETKDRTLQEIENYFYDDSFGDDDEYLEEMIDSNKTVIV</sequence>
<dbReference type="EMBL" id="CM034411">
    <property type="protein sequence ID" value="KAJ0171207.1"/>
    <property type="molecule type" value="Genomic_DNA"/>
</dbReference>
<organism evidence="1 2">
    <name type="scientific">Dendrolimus kikuchii</name>
    <dbReference type="NCBI Taxonomy" id="765133"/>
    <lineage>
        <taxon>Eukaryota</taxon>
        <taxon>Metazoa</taxon>
        <taxon>Ecdysozoa</taxon>
        <taxon>Arthropoda</taxon>
        <taxon>Hexapoda</taxon>
        <taxon>Insecta</taxon>
        <taxon>Pterygota</taxon>
        <taxon>Neoptera</taxon>
        <taxon>Endopterygota</taxon>
        <taxon>Lepidoptera</taxon>
        <taxon>Glossata</taxon>
        <taxon>Ditrysia</taxon>
        <taxon>Bombycoidea</taxon>
        <taxon>Lasiocampidae</taxon>
        <taxon>Dendrolimus</taxon>
    </lineage>
</organism>
<comment type="caution">
    <text evidence="1">The sequence shown here is derived from an EMBL/GenBank/DDBJ whole genome shotgun (WGS) entry which is preliminary data.</text>
</comment>
<dbReference type="Proteomes" id="UP000824533">
    <property type="component" value="Linkage Group LG25"/>
</dbReference>
<accession>A0ACC1CIA6</accession>
<evidence type="ECO:0000313" key="1">
    <source>
        <dbReference type="EMBL" id="KAJ0171207.1"/>
    </source>
</evidence>
<keyword evidence="2" id="KW-1185">Reference proteome</keyword>
<evidence type="ECO:0000313" key="2">
    <source>
        <dbReference type="Proteomes" id="UP000824533"/>
    </source>
</evidence>
<name>A0ACC1CIA6_9NEOP</name>
<reference evidence="1 2" key="1">
    <citation type="journal article" date="2021" name="Front. Genet.">
        <title>Chromosome-Level Genome Assembly Reveals Significant Gene Expansion in the Toll and IMD Signaling Pathways of Dendrolimus kikuchii.</title>
        <authorList>
            <person name="Zhou J."/>
            <person name="Wu P."/>
            <person name="Xiong Z."/>
            <person name="Liu N."/>
            <person name="Zhao N."/>
            <person name="Ji M."/>
            <person name="Qiu Y."/>
            <person name="Yang B."/>
        </authorList>
    </citation>
    <scope>NUCLEOTIDE SEQUENCE [LARGE SCALE GENOMIC DNA]</scope>
    <source>
        <strain evidence="1">Ann1</strain>
    </source>
</reference>